<sequence>MDFLRDLLNSQTAGDSFFSYASFYIFLLIFVPVTFILIVFIDYFISKVLKK</sequence>
<proteinExistence type="predicted"/>
<evidence type="ECO:0000313" key="2">
    <source>
        <dbReference type="EMBL" id="GAL82806.1"/>
    </source>
</evidence>
<dbReference type="AlphaFoldDB" id="A0A098L873"/>
<name>A0A098L873_9BACT</name>
<keyword evidence="1" id="KW-0472">Membrane</keyword>
<evidence type="ECO:0000313" key="3">
    <source>
        <dbReference type="Proteomes" id="UP000030185"/>
    </source>
</evidence>
<feature type="transmembrane region" description="Helical" evidence="1">
    <location>
        <begin position="20"/>
        <end position="45"/>
    </location>
</feature>
<dbReference type="EMBL" id="BBLT01000001">
    <property type="protein sequence ID" value="GAL82806.1"/>
    <property type="molecule type" value="Genomic_DNA"/>
</dbReference>
<dbReference type="STRING" id="153721.MYP_32"/>
<keyword evidence="1" id="KW-0812">Transmembrane</keyword>
<organism evidence="2 3">
    <name type="scientific">Sporocytophaga myxococcoides</name>
    <dbReference type="NCBI Taxonomy" id="153721"/>
    <lineage>
        <taxon>Bacteria</taxon>
        <taxon>Pseudomonadati</taxon>
        <taxon>Bacteroidota</taxon>
        <taxon>Cytophagia</taxon>
        <taxon>Cytophagales</taxon>
        <taxon>Cytophagaceae</taxon>
        <taxon>Sporocytophaga</taxon>
    </lineage>
</organism>
<gene>
    <name evidence="2" type="ORF">MYP_32</name>
</gene>
<accession>A0A098L873</accession>
<keyword evidence="1" id="KW-1133">Transmembrane helix</keyword>
<dbReference type="Proteomes" id="UP000030185">
    <property type="component" value="Unassembled WGS sequence"/>
</dbReference>
<comment type="caution">
    <text evidence="2">The sequence shown here is derived from an EMBL/GenBank/DDBJ whole genome shotgun (WGS) entry which is preliminary data.</text>
</comment>
<reference evidence="2 3" key="1">
    <citation type="submission" date="2014-09" db="EMBL/GenBank/DDBJ databases">
        <title>Sporocytophaga myxococcoides PG-01 genome sequencing.</title>
        <authorList>
            <person name="Liu L."/>
            <person name="Gao P.J."/>
            <person name="Chen G.J."/>
            <person name="Wang L.S."/>
        </authorList>
    </citation>
    <scope>NUCLEOTIDE SEQUENCE [LARGE SCALE GENOMIC DNA]</scope>
    <source>
        <strain evidence="2 3">PG-01</strain>
    </source>
</reference>
<protein>
    <submittedName>
        <fullName evidence="2">Uncharacterized protein</fullName>
    </submittedName>
</protein>
<evidence type="ECO:0000256" key="1">
    <source>
        <dbReference type="SAM" id="Phobius"/>
    </source>
</evidence>
<keyword evidence="3" id="KW-1185">Reference proteome</keyword>